<name>A0ABS2EBE5_9FIRM</name>
<sequence>MLIAKNNEAERSKLWRIVITVSSILIVVIAVFFLVRMFTSNPLEGNWVSEGSELALDIENNERMTVTLPDVVEEQTVEVELQYSLDRDEKTITFKEIPGALASQAESSGGQYTEENLRTALTNLTTTFSYSVDQGQLTLTEREYGEQMVFVRQ</sequence>
<accession>A0ABS2EBE5</accession>
<dbReference type="EMBL" id="JACLYY010000014">
    <property type="protein sequence ID" value="MBM6738961.1"/>
    <property type="molecule type" value="Genomic_DNA"/>
</dbReference>
<evidence type="ECO:0000256" key="1">
    <source>
        <dbReference type="SAM" id="Phobius"/>
    </source>
</evidence>
<feature type="transmembrane region" description="Helical" evidence="1">
    <location>
        <begin position="14"/>
        <end position="35"/>
    </location>
</feature>
<dbReference type="RefSeq" id="WP_033126554.1">
    <property type="nucleotide sequence ID" value="NZ_JACLYY010000014.1"/>
</dbReference>
<gene>
    <name evidence="2" type="ORF">H7U36_12775</name>
</gene>
<reference evidence="2 3" key="1">
    <citation type="journal article" date="2021" name="Sci. Rep.">
        <title>The distribution of antibiotic resistance genes in chicken gut microbiota commensals.</title>
        <authorList>
            <person name="Juricova H."/>
            <person name="Matiasovicova J."/>
            <person name="Kubasova T."/>
            <person name="Cejkova D."/>
            <person name="Rychlik I."/>
        </authorList>
    </citation>
    <scope>NUCLEOTIDE SEQUENCE [LARGE SCALE GENOMIC DNA]</scope>
    <source>
        <strain evidence="2 3">An773</strain>
    </source>
</reference>
<keyword evidence="3" id="KW-1185">Reference proteome</keyword>
<comment type="caution">
    <text evidence="2">The sequence shown here is derived from an EMBL/GenBank/DDBJ whole genome shotgun (WGS) entry which is preliminary data.</text>
</comment>
<protein>
    <submittedName>
        <fullName evidence="2">Uncharacterized protein</fullName>
    </submittedName>
</protein>
<evidence type="ECO:0000313" key="2">
    <source>
        <dbReference type="EMBL" id="MBM6738961.1"/>
    </source>
</evidence>
<keyword evidence="1" id="KW-0812">Transmembrane</keyword>
<dbReference type="Proteomes" id="UP000716906">
    <property type="component" value="Unassembled WGS sequence"/>
</dbReference>
<keyword evidence="1" id="KW-0472">Membrane</keyword>
<organism evidence="2 3">
    <name type="scientific">Faecalicatena fissicatena</name>
    <dbReference type="NCBI Taxonomy" id="290055"/>
    <lineage>
        <taxon>Bacteria</taxon>
        <taxon>Bacillati</taxon>
        <taxon>Bacillota</taxon>
        <taxon>Clostridia</taxon>
        <taxon>Lachnospirales</taxon>
        <taxon>Lachnospiraceae</taxon>
        <taxon>Faecalicatena</taxon>
    </lineage>
</organism>
<proteinExistence type="predicted"/>
<evidence type="ECO:0000313" key="3">
    <source>
        <dbReference type="Proteomes" id="UP000716906"/>
    </source>
</evidence>
<keyword evidence="1" id="KW-1133">Transmembrane helix</keyword>